<organism evidence="1 2">
    <name type="scientific">Bremerella alba</name>
    <dbReference type="NCBI Taxonomy" id="980252"/>
    <lineage>
        <taxon>Bacteria</taxon>
        <taxon>Pseudomonadati</taxon>
        <taxon>Planctomycetota</taxon>
        <taxon>Planctomycetia</taxon>
        <taxon>Pirellulales</taxon>
        <taxon>Pirellulaceae</taxon>
        <taxon>Bremerella</taxon>
    </lineage>
</organism>
<dbReference type="Proteomes" id="UP000551616">
    <property type="component" value="Unassembled WGS sequence"/>
</dbReference>
<dbReference type="RefSeq" id="WP_207395627.1">
    <property type="nucleotide sequence ID" value="NZ_JABRWO010000003.1"/>
</dbReference>
<accession>A0A7V8V3A5</accession>
<dbReference type="EMBL" id="JABRWO010000003">
    <property type="protein sequence ID" value="MBA2114147.1"/>
    <property type="molecule type" value="Genomic_DNA"/>
</dbReference>
<proteinExistence type="predicted"/>
<name>A0A7V8V3A5_9BACT</name>
<evidence type="ECO:0008006" key="3">
    <source>
        <dbReference type="Google" id="ProtNLM"/>
    </source>
</evidence>
<evidence type="ECO:0000313" key="2">
    <source>
        <dbReference type="Proteomes" id="UP000551616"/>
    </source>
</evidence>
<protein>
    <recommendedName>
        <fullName evidence="3">Carboxypeptidase regulatory-like domain-containing protein</fullName>
    </recommendedName>
</protein>
<keyword evidence="2" id="KW-1185">Reference proteome</keyword>
<evidence type="ECO:0000313" key="1">
    <source>
        <dbReference type="EMBL" id="MBA2114147.1"/>
    </source>
</evidence>
<gene>
    <name evidence="1" type="ORF">HOV93_13030</name>
</gene>
<reference evidence="1 2" key="1">
    <citation type="submission" date="2020-05" db="EMBL/GenBank/DDBJ databases">
        <title>Bremerella alba sp. nov., a novel planctomycete isolated from the surface of the macroalga Fucus spiralis.</title>
        <authorList>
            <person name="Godinho O."/>
            <person name="Botelho R."/>
            <person name="Albuquerque L."/>
            <person name="Wiegand S."/>
            <person name="Da Costa M.S."/>
            <person name="Lobo-Da-Cunha A."/>
            <person name="Jogler C."/>
            <person name="Lage O.M."/>
        </authorList>
    </citation>
    <scope>NUCLEOTIDE SEQUENCE [LARGE SCALE GENOMIC DNA]</scope>
    <source>
        <strain evidence="1 2">FF15</strain>
    </source>
</reference>
<comment type="caution">
    <text evidence="1">The sequence shown here is derived from an EMBL/GenBank/DDBJ whole genome shotgun (WGS) entry which is preliminary data.</text>
</comment>
<dbReference type="AlphaFoldDB" id="A0A7V8V3A5"/>
<sequence length="138" mass="14845">MITHSSHFTSFPYVVLLVGSVFIAGCGEAGTATTTVTGKVTHKDKLLERGVVLFSPVDANSSPSRTNIDADGTYQIEVMPGQHKVIVKLFTETDPNLEPGEPGYVAPKSLLPIQYSSLARTPLEFTVGDEPVEINLEL</sequence>